<reference evidence="2 3" key="1">
    <citation type="submission" date="2017-10" db="EMBL/GenBank/DDBJ databases">
        <title>Development of genomic resources for the powdery mildew, Erysiphe pulchra.</title>
        <authorList>
            <person name="Wadl P.A."/>
            <person name="Mack B.M."/>
            <person name="Moore G."/>
            <person name="Beltz S.B."/>
        </authorList>
    </citation>
    <scope>NUCLEOTIDE SEQUENCE [LARGE SCALE GENOMIC DNA]</scope>
    <source>
        <strain evidence="2">Cflorida</strain>
    </source>
</reference>
<keyword evidence="3" id="KW-1185">Reference proteome</keyword>
<proteinExistence type="predicted"/>
<dbReference type="SUPFAM" id="SSF56219">
    <property type="entry name" value="DNase I-like"/>
    <property type="match status" value="1"/>
</dbReference>
<dbReference type="InterPro" id="IPR005135">
    <property type="entry name" value="Endo/exonuclease/phosphatase"/>
</dbReference>
<accession>A0A2S4PXG2</accession>
<dbReference type="PROSITE" id="PS51257">
    <property type="entry name" value="PROKAR_LIPOPROTEIN"/>
    <property type="match status" value="1"/>
</dbReference>
<gene>
    <name evidence="2" type="ORF">EPUL_002192</name>
</gene>
<dbReference type="EMBL" id="PEDP01000268">
    <property type="protein sequence ID" value="POS86706.1"/>
    <property type="molecule type" value="Genomic_DNA"/>
</dbReference>
<dbReference type="Gene3D" id="3.60.10.10">
    <property type="entry name" value="Endonuclease/exonuclease/phosphatase"/>
    <property type="match status" value="1"/>
</dbReference>
<dbReference type="AlphaFoldDB" id="A0A2S4PXG2"/>
<name>A0A2S4PXG2_9PEZI</name>
<comment type="caution">
    <text evidence="2">The sequence shown here is derived from an EMBL/GenBank/DDBJ whole genome shotgun (WGS) entry which is preliminary data.</text>
</comment>
<protein>
    <recommendedName>
        <fullName evidence="1">Endonuclease/exonuclease/phosphatase domain-containing protein</fullName>
    </recommendedName>
</protein>
<evidence type="ECO:0000313" key="2">
    <source>
        <dbReference type="EMBL" id="POS86706.1"/>
    </source>
</evidence>
<dbReference type="GO" id="GO:0003824">
    <property type="term" value="F:catalytic activity"/>
    <property type="evidence" value="ECO:0007669"/>
    <property type="project" value="InterPro"/>
</dbReference>
<dbReference type="Pfam" id="PF14529">
    <property type="entry name" value="Exo_endo_phos_2"/>
    <property type="match status" value="1"/>
</dbReference>
<sequence length="187" mass="20899">MAGLSRIWNIYNAPLGSDETGNGLTTLLSCNNTLYFVGGDYNLQHALLDLDVDHPQATSQAFIDWHSSRGLKLLNPTETPTHNCSGTLDLSFSTDNKARCEVSILFRETSIQDPGNFRYDAFDETELEVEAKDIIEIITAFSGSCPRTKANKAGISWWNEECKQASRAYRIARCTNSLRNKNRVSRS</sequence>
<dbReference type="Proteomes" id="UP000237438">
    <property type="component" value="Unassembled WGS sequence"/>
</dbReference>
<organism evidence="2 3">
    <name type="scientific">Erysiphe pulchra</name>
    <dbReference type="NCBI Taxonomy" id="225359"/>
    <lineage>
        <taxon>Eukaryota</taxon>
        <taxon>Fungi</taxon>
        <taxon>Dikarya</taxon>
        <taxon>Ascomycota</taxon>
        <taxon>Pezizomycotina</taxon>
        <taxon>Leotiomycetes</taxon>
        <taxon>Erysiphales</taxon>
        <taxon>Erysiphaceae</taxon>
        <taxon>Erysiphe</taxon>
    </lineage>
</organism>
<feature type="domain" description="Endonuclease/exonuclease/phosphatase" evidence="1">
    <location>
        <begin position="6"/>
        <end position="100"/>
    </location>
</feature>
<evidence type="ECO:0000313" key="3">
    <source>
        <dbReference type="Proteomes" id="UP000237438"/>
    </source>
</evidence>
<dbReference type="OrthoDB" id="4436005at2759"/>
<dbReference type="InterPro" id="IPR036691">
    <property type="entry name" value="Endo/exonu/phosph_ase_sf"/>
</dbReference>
<evidence type="ECO:0000259" key="1">
    <source>
        <dbReference type="Pfam" id="PF14529"/>
    </source>
</evidence>